<dbReference type="SMART" id="SM00418">
    <property type="entry name" value="HTH_ARSR"/>
    <property type="match status" value="1"/>
</dbReference>
<dbReference type="SUPFAM" id="SSF46785">
    <property type="entry name" value="Winged helix' DNA-binding domain"/>
    <property type="match status" value="1"/>
</dbReference>
<evidence type="ECO:0000313" key="3">
    <source>
        <dbReference type="EMBL" id="KOR88963.1"/>
    </source>
</evidence>
<dbReference type="Pfam" id="PF12840">
    <property type="entry name" value="HTH_20"/>
    <property type="match status" value="1"/>
</dbReference>
<evidence type="ECO:0000313" key="4">
    <source>
        <dbReference type="Proteomes" id="UP000036932"/>
    </source>
</evidence>
<protein>
    <submittedName>
        <fullName evidence="3">ArsR family transcriptional regulator</fullName>
    </submittedName>
</protein>
<keyword evidence="4" id="KW-1185">Reference proteome</keyword>
<keyword evidence="1" id="KW-0238">DNA-binding</keyword>
<sequence length="305" mass="35711">MKYKVSIDVSTVYELLGSFMIYATRKWTDNLDIGKQLIMEMDERLPEQVRVQLSKARSWPLADYDVLYALIMLRQEHKAIPDFLNWIESSPAEELLTLLQPHIPSLTLDEILRIRESYTPLLKLWYEHYFSKVEQDLSSLLEEDAEEKRMLLPKMDDENLIEYASSGVILDDVSQENVVLFPGTHFRPINTYCFYDNVLLLQYPIDIPEENEDEPPVVLLRMTEALADPERLRLLRYIADEPKAVSEMAAELNQPYEELMHHLMILRAAGLLRSHLKSENNERFSMRPDGAAELQMFLENYIRIS</sequence>
<gene>
    <name evidence="3" type="ORF">AM231_07155</name>
</gene>
<feature type="domain" description="HTH arsR-type" evidence="2">
    <location>
        <begin position="211"/>
        <end position="305"/>
    </location>
</feature>
<dbReference type="AlphaFoldDB" id="A0A0M1P3A5"/>
<dbReference type="PROSITE" id="PS50987">
    <property type="entry name" value="HTH_ARSR_2"/>
    <property type="match status" value="1"/>
</dbReference>
<reference evidence="4" key="1">
    <citation type="submission" date="2015-08" db="EMBL/GenBank/DDBJ databases">
        <title>Genome sequencing project for genomic taxonomy and phylogenomics of Bacillus-like bacteria.</title>
        <authorList>
            <person name="Liu B."/>
            <person name="Wang J."/>
            <person name="Zhu Y."/>
            <person name="Liu G."/>
            <person name="Chen Q."/>
            <person name="Chen Z."/>
            <person name="Lan J."/>
            <person name="Che J."/>
            <person name="Ge C."/>
            <person name="Shi H."/>
            <person name="Pan Z."/>
            <person name="Liu X."/>
        </authorList>
    </citation>
    <scope>NUCLEOTIDE SEQUENCE [LARGE SCALE GENOMIC DNA]</scope>
    <source>
        <strain evidence="4">FJAT-22460</strain>
    </source>
</reference>
<dbReference type="InterPro" id="IPR001845">
    <property type="entry name" value="HTH_ArsR_DNA-bd_dom"/>
</dbReference>
<dbReference type="InterPro" id="IPR036388">
    <property type="entry name" value="WH-like_DNA-bd_sf"/>
</dbReference>
<name>A0A0M1P3A5_9BACL</name>
<dbReference type="InterPro" id="IPR011991">
    <property type="entry name" value="ArsR-like_HTH"/>
</dbReference>
<proteinExistence type="predicted"/>
<comment type="caution">
    <text evidence="3">The sequence shown here is derived from an EMBL/GenBank/DDBJ whole genome shotgun (WGS) entry which is preliminary data.</text>
</comment>
<dbReference type="PATRIC" id="fig|1705565.3.peg.3347"/>
<dbReference type="CDD" id="cd00090">
    <property type="entry name" value="HTH_ARSR"/>
    <property type="match status" value="1"/>
</dbReference>
<organism evidence="3 4">
    <name type="scientific">Paenibacillus solani</name>
    <dbReference type="NCBI Taxonomy" id="1705565"/>
    <lineage>
        <taxon>Bacteria</taxon>
        <taxon>Bacillati</taxon>
        <taxon>Bacillota</taxon>
        <taxon>Bacilli</taxon>
        <taxon>Bacillales</taxon>
        <taxon>Paenibacillaceae</taxon>
        <taxon>Paenibacillus</taxon>
    </lineage>
</organism>
<dbReference type="Gene3D" id="1.10.10.10">
    <property type="entry name" value="Winged helix-like DNA-binding domain superfamily/Winged helix DNA-binding domain"/>
    <property type="match status" value="1"/>
</dbReference>
<dbReference type="GO" id="GO:0003700">
    <property type="term" value="F:DNA-binding transcription factor activity"/>
    <property type="evidence" value="ECO:0007669"/>
    <property type="project" value="InterPro"/>
</dbReference>
<evidence type="ECO:0000259" key="2">
    <source>
        <dbReference type="PROSITE" id="PS50987"/>
    </source>
</evidence>
<dbReference type="GO" id="GO:0003677">
    <property type="term" value="F:DNA binding"/>
    <property type="evidence" value="ECO:0007669"/>
    <property type="project" value="UniProtKB-KW"/>
</dbReference>
<dbReference type="InterPro" id="IPR036390">
    <property type="entry name" value="WH_DNA-bd_sf"/>
</dbReference>
<dbReference type="Proteomes" id="UP000036932">
    <property type="component" value="Unassembled WGS sequence"/>
</dbReference>
<dbReference type="EMBL" id="LIUT01000001">
    <property type="protein sequence ID" value="KOR88963.1"/>
    <property type="molecule type" value="Genomic_DNA"/>
</dbReference>
<dbReference type="OrthoDB" id="2646147at2"/>
<accession>A0A0M1P3A5</accession>
<dbReference type="RefSeq" id="WP_054401957.1">
    <property type="nucleotide sequence ID" value="NZ_LIUT01000001.1"/>
</dbReference>
<evidence type="ECO:0000256" key="1">
    <source>
        <dbReference type="ARBA" id="ARBA00023125"/>
    </source>
</evidence>